<evidence type="ECO:0000259" key="4">
    <source>
        <dbReference type="SMART" id="SM00827"/>
    </source>
</evidence>
<proteinExistence type="predicted"/>
<keyword evidence="1 5" id="KW-0808">Transferase</keyword>
<dbReference type="InterPro" id="IPR001227">
    <property type="entry name" value="Ac_transferase_dom_sf"/>
</dbReference>
<sequence length="265" mass="28028">LREQARRLIDRVDTASVLDLGYSTAVTRSVFEHRAVVLAKDSTTLRAGLEAIASGTPSSDVVTGVVTGGGTPRSVFVFPGQGTQWAGMAADLLDESPVFAQAMARCEALLAEHLDWNLTDLIRQTDNAPSLEREDVVQPACFAVMVSLAELWKSMGVEPHAVIGHSQGEIAAAVVCGALSLEDGVRVVALRARLIERELAGHSGMLSLTLPLAETEQRITGWGNQLSVAVIAGPTSTVIAGPLDQIQTALTACETEGIRARRVPI</sequence>
<evidence type="ECO:0000256" key="1">
    <source>
        <dbReference type="ARBA" id="ARBA00022679"/>
    </source>
</evidence>
<keyword evidence="6" id="KW-1185">Reference proteome</keyword>
<dbReference type="SUPFAM" id="SSF55048">
    <property type="entry name" value="Probable ACP-binding domain of malonyl-CoA ACP transacylase"/>
    <property type="match status" value="1"/>
</dbReference>
<dbReference type="EC" id="2.3.1.-" evidence="5"/>
<protein>
    <submittedName>
        <fullName evidence="5">Acyltransferase domain-containing protein</fullName>
        <ecNumber evidence="5">2.3.1.-</ecNumber>
    </submittedName>
</protein>
<dbReference type="InterPro" id="IPR050091">
    <property type="entry name" value="PKS_NRPS_Biosynth_Enz"/>
</dbReference>
<accession>A0ABV9BW80</accession>
<keyword evidence="3 5" id="KW-0012">Acyltransferase</keyword>
<dbReference type="Gene3D" id="3.30.70.3290">
    <property type="match status" value="1"/>
</dbReference>
<dbReference type="InterPro" id="IPR016035">
    <property type="entry name" value="Acyl_Trfase/lysoPLipase"/>
</dbReference>
<dbReference type="Gene3D" id="3.40.366.10">
    <property type="entry name" value="Malonyl-Coenzyme A Acyl Carrier Protein, domain 2"/>
    <property type="match status" value="1"/>
</dbReference>
<dbReference type="SUPFAM" id="SSF52151">
    <property type="entry name" value="FabD/lysophospholipase-like"/>
    <property type="match status" value="1"/>
</dbReference>
<organism evidence="5 6">
    <name type="scientific">Streptomyces ehimensis</name>
    <dbReference type="NCBI Taxonomy" id="68195"/>
    <lineage>
        <taxon>Bacteria</taxon>
        <taxon>Bacillati</taxon>
        <taxon>Actinomycetota</taxon>
        <taxon>Actinomycetes</taxon>
        <taxon>Kitasatosporales</taxon>
        <taxon>Streptomycetaceae</taxon>
        <taxon>Streptomyces</taxon>
    </lineage>
</organism>
<dbReference type="InterPro" id="IPR016036">
    <property type="entry name" value="Malonyl_transacylase_ACP-bd"/>
</dbReference>
<dbReference type="SMART" id="SM00827">
    <property type="entry name" value="PKS_AT"/>
    <property type="match status" value="1"/>
</dbReference>
<feature type="domain" description="Malonyl-CoA:ACP transacylase (MAT)" evidence="4">
    <location>
        <begin position="77"/>
        <end position="265"/>
    </location>
</feature>
<feature type="non-terminal residue" evidence="5">
    <location>
        <position position="1"/>
    </location>
</feature>
<dbReference type="PANTHER" id="PTHR43775">
    <property type="entry name" value="FATTY ACID SYNTHASE"/>
    <property type="match status" value="1"/>
</dbReference>
<comment type="caution">
    <text evidence="5">The sequence shown here is derived from an EMBL/GenBank/DDBJ whole genome shotgun (WGS) entry which is preliminary data.</text>
</comment>
<reference evidence="6" key="1">
    <citation type="journal article" date="2019" name="Int. J. Syst. Evol. Microbiol.">
        <title>The Global Catalogue of Microorganisms (GCM) 10K type strain sequencing project: providing services to taxonomists for standard genome sequencing and annotation.</title>
        <authorList>
            <consortium name="The Broad Institute Genomics Platform"/>
            <consortium name="The Broad Institute Genome Sequencing Center for Infectious Disease"/>
            <person name="Wu L."/>
            <person name="Ma J."/>
        </authorList>
    </citation>
    <scope>NUCLEOTIDE SEQUENCE [LARGE SCALE GENOMIC DNA]</scope>
    <source>
        <strain evidence="6">CECT 8064</strain>
    </source>
</reference>
<dbReference type="InterPro" id="IPR014043">
    <property type="entry name" value="Acyl_transferase_dom"/>
</dbReference>
<dbReference type="Pfam" id="PF00698">
    <property type="entry name" value="Acyl_transf_1"/>
    <property type="match status" value="1"/>
</dbReference>
<keyword evidence="2" id="KW-0511">Multifunctional enzyme</keyword>
<evidence type="ECO:0000313" key="6">
    <source>
        <dbReference type="Proteomes" id="UP001595990"/>
    </source>
</evidence>
<dbReference type="Proteomes" id="UP001595990">
    <property type="component" value="Unassembled WGS sequence"/>
</dbReference>
<name>A0ABV9BW80_9ACTN</name>
<dbReference type="PANTHER" id="PTHR43775:SF51">
    <property type="entry name" value="INACTIVE PHENOLPHTHIOCEROL SYNTHESIS POLYKETIDE SYNTHASE TYPE I PKS1-RELATED"/>
    <property type="match status" value="1"/>
</dbReference>
<gene>
    <name evidence="5" type="ORF">ACFPEN_36840</name>
</gene>
<dbReference type="GO" id="GO:0016746">
    <property type="term" value="F:acyltransferase activity"/>
    <property type="evidence" value="ECO:0007669"/>
    <property type="project" value="UniProtKB-KW"/>
</dbReference>
<feature type="non-terminal residue" evidence="5">
    <location>
        <position position="265"/>
    </location>
</feature>
<evidence type="ECO:0000256" key="2">
    <source>
        <dbReference type="ARBA" id="ARBA00023268"/>
    </source>
</evidence>
<evidence type="ECO:0000313" key="5">
    <source>
        <dbReference type="EMBL" id="MFC4518402.1"/>
    </source>
</evidence>
<evidence type="ECO:0000256" key="3">
    <source>
        <dbReference type="ARBA" id="ARBA00023315"/>
    </source>
</evidence>
<dbReference type="RefSeq" id="WP_417924630.1">
    <property type="nucleotide sequence ID" value="NZ_JBHSFS010000073.1"/>
</dbReference>
<dbReference type="EMBL" id="JBHSFS010000073">
    <property type="protein sequence ID" value="MFC4518402.1"/>
    <property type="molecule type" value="Genomic_DNA"/>
</dbReference>